<dbReference type="PANTHER" id="PTHR42684">
    <property type="entry name" value="ADENOSYLMETHIONINE-8-AMINO-7-OXONONANOATE AMINOTRANSFERASE"/>
    <property type="match status" value="1"/>
</dbReference>
<dbReference type="PANTHER" id="PTHR42684:SF3">
    <property type="entry name" value="ADENOSYLMETHIONINE-8-AMINO-7-OXONONANOATE AMINOTRANSFERASE"/>
    <property type="match status" value="1"/>
</dbReference>
<dbReference type="HOGENOM" id="CLU_010794_0_0_1"/>
<dbReference type="AlphaFoldDB" id="F4S971"/>
<dbReference type="Proteomes" id="UP000001072">
    <property type="component" value="Unassembled WGS sequence"/>
</dbReference>
<dbReference type="InParanoid" id="F4S971"/>
<dbReference type="OrthoDB" id="425114at2759"/>
<keyword evidence="3" id="KW-0808">Transferase</keyword>
<dbReference type="KEGG" id="mlr:MELLADRAFT_45909"/>
<dbReference type="EMBL" id="GL883169">
    <property type="protein sequence ID" value="EGF98767.1"/>
    <property type="molecule type" value="Genomic_DNA"/>
</dbReference>
<keyword evidence="6" id="KW-1185">Reference proteome</keyword>
<evidence type="ECO:0000256" key="4">
    <source>
        <dbReference type="ARBA" id="ARBA00022898"/>
    </source>
</evidence>
<dbReference type="InterPro" id="IPR049704">
    <property type="entry name" value="Aminotrans_3_PPA_site"/>
</dbReference>
<gene>
    <name evidence="5" type="ORF">MELLADRAFT_45909</name>
</gene>
<dbReference type="InterPro" id="IPR015422">
    <property type="entry name" value="PyrdxlP-dep_Trfase_small"/>
</dbReference>
<proteinExistence type="predicted"/>
<dbReference type="VEuPathDB" id="FungiDB:MELLADRAFT_45909"/>
<evidence type="ECO:0000256" key="2">
    <source>
        <dbReference type="ARBA" id="ARBA00022576"/>
    </source>
</evidence>
<dbReference type="SUPFAM" id="SSF52540">
    <property type="entry name" value="P-loop containing nucleoside triphosphate hydrolases"/>
    <property type="match status" value="1"/>
</dbReference>
<evidence type="ECO:0000313" key="5">
    <source>
        <dbReference type="EMBL" id="EGF98767.1"/>
    </source>
</evidence>
<comment type="subcellular location">
    <subcellularLocation>
        <location evidence="1">Mitochondrion</location>
    </subcellularLocation>
</comment>
<dbReference type="InterPro" id="IPR005814">
    <property type="entry name" value="Aminotrans_3"/>
</dbReference>
<dbReference type="InterPro" id="IPR015424">
    <property type="entry name" value="PyrdxlP-dep_Trfase"/>
</dbReference>
<dbReference type="GO" id="GO:0005739">
    <property type="term" value="C:mitochondrion"/>
    <property type="evidence" value="ECO:0007669"/>
    <property type="project" value="UniProtKB-SubCell"/>
</dbReference>
<dbReference type="Pfam" id="PF00202">
    <property type="entry name" value="Aminotran_3"/>
    <property type="match status" value="2"/>
</dbReference>
<dbReference type="Pfam" id="PF13500">
    <property type="entry name" value="AAA_26"/>
    <property type="match status" value="1"/>
</dbReference>
<dbReference type="eggNOG" id="KOG1401">
    <property type="taxonomic scope" value="Eukaryota"/>
</dbReference>
<dbReference type="Gene3D" id="3.40.640.10">
    <property type="entry name" value="Type I PLP-dependent aspartate aminotransferase-like (Major domain)"/>
    <property type="match status" value="1"/>
</dbReference>
<dbReference type="PROSITE" id="PS00600">
    <property type="entry name" value="AA_TRANSFER_CLASS_3"/>
    <property type="match status" value="1"/>
</dbReference>
<organism evidence="6">
    <name type="scientific">Melampsora larici-populina (strain 98AG31 / pathotype 3-4-7)</name>
    <name type="common">Poplar leaf rust fungus</name>
    <dbReference type="NCBI Taxonomy" id="747676"/>
    <lineage>
        <taxon>Eukaryota</taxon>
        <taxon>Fungi</taxon>
        <taxon>Dikarya</taxon>
        <taxon>Basidiomycota</taxon>
        <taxon>Pucciniomycotina</taxon>
        <taxon>Pucciniomycetes</taxon>
        <taxon>Pucciniales</taxon>
        <taxon>Melampsoraceae</taxon>
        <taxon>Melampsora</taxon>
    </lineage>
</organism>
<keyword evidence="4" id="KW-0663">Pyridoxal phosphate</keyword>
<dbReference type="InterPro" id="IPR027417">
    <property type="entry name" value="P-loop_NTPase"/>
</dbReference>
<dbReference type="Gene3D" id="3.40.50.300">
    <property type="entry name" value="P-loop containing nucleotide triphosphate hydrolases"/>
    <property type="match status" value="1"/>
</dbReference>
<dbReference type="RefSeq" id="XP_007417904.1">
    <property type="nucleotide sequence ID" value="XM_007417842.1"/>
</dbReference>
<accession>F4S971</accession>
<evidence type="ECO:0000256" key="1">
    <source>
        <dbReference type="ARBA" id="ARBA00004173"/>
    </source>
</evidence>
<sequence length="827" mass="91256">MALYRNLRVHQIFGGGTDIGKTIISTALVKASIRLGEQTSYLKPIGTGLQSDASHITKFVGPDVDAKCLYTFRDPVSPHLAAIRMSKEADSVPPVIPSDEEFIHGVQQHIANRAASVGTNRIGALYVESAGGVHSPTLSGSSQMLAYRPLRMPTILIGSHHLGGISSTISAYESLKLHGYDIDALVLLREDYYRNWEYLEGWAQERSLCFGVLDQPPDRIMDGTIEDEAADRSQMIEYYQRVSQTEHNTSITALVQSLQTVHSNRLKEFDSMPTRALNKIWWPFVQHSTVTRPSDVTVIDSASGDFFLKHQPKSPDQTSEPCQSSLSLLNPAFDGSASWWTQSLGHAHPEIALSAAHAAGRYGHVLFPRCIHPPAMHLTEWLLNNVGKGWADRVFFSDNGSTGVEVALKMGLASYSRRHHLSDSQRRTLGVLGLRGSYHGDTIGAMDASEPSVYNSEVDWYSGRGFWMDPPCLTLIGAGKARIEARGDQWKQAPISKIYEGLHQVFDIATRLREDPLANIYRAHLTRIIGQARQSMCFGTLILEPVVMGAGGMIFVDPLFQHVLVQFVRDQASLFDPHRAAISQSGEDRPPEGNQSHDDWNGLPVVFDEVFSGLYRLGHSTAATLLGSIHPDIAVYSKILSAGTVPLSVTLARRTIFETFLAPSTPRALLHGHSYTAHPIGCSVALTGLRLLARLDDNGQWDQARTNWTQKTKSLTWSLWTPSFINRICTSDRVESVMCLGTVLAIYLRDQDSGSGYTSQAASQLLQKIQQQQELLSSRMSLENSTSLSFEIHARPLGNVAYLICSLNTEASNIEKVEQAIEKAIFA</sequence>
<keyword evidence="2" id="KW-0032">Aminotransferase</keyword>
<protein>
    <recommendedName>
        <fullName evidence="7">Dethiobiotin synthase</fullName>
    </recommendedName>
</protein>
<dbReference type="GO" id="GO:0004141">
    <property type="term" value="F:dethiobiotin synthase activity"/>
    <property type="evidence" value="ECO:0007669"/>
    <property type="project" value="TreeGrafter"/>
</dbReference>
<dbReference type="GeneID" id="18928285"/>
<dbReference type="SUPFAM" id="SSF53383">
    <property type="entry name" value="PLP-dependent transferases"/>
    <property type="match status" value="1"/>
</dbReference>
<dbReference type="GO" id="GO:0004015">
    <property type="term" value="F:adenosylmethionine-8-amino-7-oxononanoate transaminase activity"/>
    <property type="evidence" value="ECO:0007669"/>
    <property type="project" value="TreeGrafter"/>
</dbReference>
<evidence type="ECO:0000313" key="6">
    <source>
        <dbReference type="Proteomes" id="UP000001072"/>
    </source>
</evidence>
<evidence type="ECO:0000256" key="3">
    <source>
        <dbReference type="ARBA" id="ARBA00022679"/>
    </source>
</evidence>
<dbReference type="GO" id="GO:0030170">
    <property type="term" value="F:pyridoxal phosphate binding"/>
    <property type="evidence" value="ECO:0007669"/>
    <property type="project" value="InterPro"/>
</dbReference>
<evidence type="ECO:0008006" key="7">
    <source>
        <dbReference type="Google" id="ProtNLM"/>
    </source>
</evidence>
<dbReference type="Gene3D" id="3.90.1150.10">
    <property type="entry name" value="Aspartate Aminotransferase, domain 1"/>
    <property type="match status" value="1"/>
</dbReference>
<dbReference type="InterPro" id="IPR015421">
    <property type="entry name" value="PyrdxlP-dep_Trfase_major"/>
</dbReference>
<dbReference type="CDD" id="cd03109">
    <property type="entry name" value="DTBS"/>
    <property type="match status" value="1"/>
</dbReference>
<dbReference type="STRING" id="747676.F4S971"/>
<name>F4S971_MELLP</name>
<reference evidence="6" key="1">
    <citation type="journal article" date="2011" name="Proc. Natl. Acad. Sci. U.S.A.">
        <title>Obligate biotrophy features unraveled by the genomic analysis of rust fungi.</title>
        <authorList>
            <person name="Duplessis S."/>
            <person name="Cuomo C.A."/>
            <person name="Lin Y.-C."/>
            <person name="Aerts A."/>
            <person name="Tisserant E."/>
            <person name="Veneault-Fourrey C."/>
            <person name="Joly D.L."/>
            <person name="Hacquard S."/>
            <person name="Amselem J."/>
            <person name="Cantarel B.L."/>
            <person name="Chiu R."/>
            <person name="Coutinho P.M."/>
            <person name="Feau N."/>
            <person name="Field M."/>
            <person name="Frey P."/>
            <person name="Gelhaye E."/>
            <person name="Goldberg J."/>
            <person name="Grabherr M.G."/>
            <person name="Kodira C.D."/>
            <person name="Kohler A."/>
            <person name="Kuees U."/>
            <person name="Lindquist E.A."/>
            <person name="Lucas S.M."/>
            <person name="Mago R."/>
            <person name="Mauceli E."/>
            <person name="Morin E."/>
            <person name="Murat C."/>
            <person name="Pangilinan J.L."/>
            <person name="Park R."/>
            <person name="Pearson M."/>
            <person name="Quesneville H."/>
            <person name="Rouhier N."/>
            <person name="Sakthikumar S."/>
            <person name="Salamov A.A."/>
            <person name="Schmutz J."/>
            <person name="Selles B."/>
            <person name="Shapiro H."/>
            <person name="Tanguay P."/>
            <person name="Tuskan G.A."/>
            <person name="Henrissat B."/>
            <person name="Van de Peer Y."/>
            <person name="Rouze P."/>
            <person name="Ellis J.G."/>
            <person name="Dodds P.N."/>
            <person name="Schein J.E."/>
            <person name="Zhong S."/>
            <person name="Hamelin R.C."/>
            <person name="Grigoriev I.V."/>
            <person name="Szabo L.J."/>
            <person name="Martin F."/>
        </authorList>
    </citation>
    <scope>NUCLEOTIDE SEQUENCE [LARGE SCALE GENOMIC DNA]</scope>
    <source>
        <strain evidence="6">98AG31 / pathotype 3-4-7</strain>
    </source>
</reference>
<dbReference type="GO" id="GO:0009102">
    <property type="term" value="P:biotin biosynthetic process"/>
    <property type="evidence" value="ECO:0007669"/>
    <property type="project" value="TreeGrafter"/>
</dbReference>